<keyword evidence="1" id="KW-1133">Transmembrane helix</keyword>
<feature type="transmembrane region" description="Helical" evidence="1">
    <location>
        <begin position="12"/>
        <end position="38"/>
    </location>
</feature>
<gene>
    <name evidence="2" type="ORF">UFOVP1365_29</name>
</gene>
<evidence type="ECO:0000256" key="1">
    <source>
        <dbReference type="SAM" id="Phobius"/>
    </source>
</evidence>
<sequence length="67" mass="7142">MKIDGKETAAKVRGWMGFALGVLPFLQFVPVPAVQAVMIPLHDFLFAFVGAGAILQATSPAIIKKSE</sequence>
<proteinExistence type="predicted"/>
<evidence type="ECO:0000313" key="2">
    <source>
        <dbReference type="EMBL" id="CAB4203037.1"/>
    </source>
</evidence>
<keyword evidence="1" id="KW-0472">Membrane</keyword>
<accession>A0A6J5S460</accession>
<name>A0A6J5S460_9CAUD</name>
<dbReference type="EMBL" id="LR797316">
    <property type="protein sequence ID" value="CAB4203037.1"/>
    <property type="molecule type" value="Genomic_DNA"/>
</dbReference>
<keyword evidence="1" id="KW-0812">Transmembrane</keyword>
<feature type="transmembrane region" description="Helical" evidence="1">
    <location>
        <begin position="44"/>
        <end position="63"/>
    </location>
</feature>
<reference evidence="2" key="1">
    <citation type="submission" date="2020-05" db="EMBL/GenBank/DDBJ databases">
        <authorList>
            <person name="Chiriac C."/>
            <person name="Salcher M."/>
            <person name="Ghai R."/>
            <person name="Kavagutti S V."/>
        </authorList>
    </citation>
    <scope>NUCLEOTIDE SEQUENCE</scope>
</reference>
<organism evidence="2">
    <name type="scientific">uncultured Caudovirales phage</name>
    <dbReference type="NCBI Taxonomy" id="2100421"/>
    <lineage>
        <taxon>Viruses</taxon>
        <taxon>Duplodnaviria</taxon>
        <taxon>Heunggongvirae</taxon>
        <taxon>Uroviricota</taxon>
        <taxon>Caudoviricetes</taxon>
        <taxon>Peduoviridae</taxon>
        <taxon>Maltschvirus</taxon>
        <taxon>Maltschvirus maltsch</taxon>
    </lineage>
</organism>
<protein>
    <submittedName>
        <fullName evidence="2">Uncharacterized protein</fullName>
    </submittedName>
</protein>